<protein>
    <submittedName>
        <fullName evidence="3">Uncharacterized protein YbeQ</fullName>
    </submittedName>
</protein>
<organism evidence="2">
    <name type="scientific">Cladocopium goreaui</name>
    <dbReference type="NCBI Taxonomy" id="2562237"/>
    <lineage>
        <taxon>Eukaryota</taxon>
        <taxon>Sar</taxon>
        <taxon>Alveolata</taxon>
        <taxon>Dinophyceae</taxon>
        <taxon>Suessiales</taxon>
        <taxon>Symbiodiniaceae</taxon>
        <taxon>Cladocopium</taxon>
    </lineage>
</organism>
<sequence>MGYSAGGKGGKGRGKGGKSKDAGGADSWDAAQSSGKIKLTLEDLTRVHPQRVVEAFPQLTVAADWPESRAPRSGSAFYLPLIWTALLPPEASEGPSCFDQSVQQLNSLGDEKHFKWARRASLLDVWQAQVYWRQIFSGWDDWVTRLRVAMAAFESPDGCGIEGVVKCHVQRVSVTAGALVYGDLEILGALPHISNARKSPDQDAILELDLALRLEIEASVATLFLPPVAPVANAPT</sequence>
<accession>A0A9P1CSZ6</accession>
<proteinExistence type="predicted"/>
<dbReference type="OrthoDB" id="10419399at2759"/>
<dbReference type="EMBL" id="CAMXCT030002112">
    <property type="protein sequence ID" value="CAL4783068.1"/>
    <property type="molecule type" value="Genomic_DNA"/>
</dbReference>
<evidence type="ECO:0000313" key="3">
    <source>
        <dbReference type="EMBL" id="CAL4783068.1"/>
    </source>
</evidence>
<evidence type="ECO:0000313" key="2">
    <source>
        <dbReference type="EMBL" id="CAI3995756.1"/>
    </source>
</evidence>
<dbReference type="AlphaFoldDB" id="A0A9P1CSZ6"/>
<name>A0A9P1CSZ6_9DINO</name>
<evidence type="ECO:0000256" key="1">
    <source>
        <dbReference type="SAM" id="MobiDB-lite"/>
    </source>
</evidence>
<dbReference type="Proteomes" id="UP001152797">
    <property type="component" value="Unassembled WGS sequence"/>
</dbReference>
<dbReference type="EMBL" id="CAMXCT010002112">
    <property type="protein sequence ID" value="CAI3995756.1"/>
    <property type="molecule type" value="Genomic_DNA"/>
</dbReference>
<keyword evidence="4" id="KW-1185">Reference proteome</keyword>
<evidence type="ECO:0000313" key="4">
    <source>
        <dbReference type="Proteomes" id="UP001152797"/>
    </source>
</evidence>
<gene>
    <name evidence="2" type="ORF">C1SCF055_LOCUS22283</name>
</gene>
<feature type="region of interest" description="Disordered" evidence="1">
    <location>
        <begin position="1"/>
        <end position="31"/>
    </location>
</feature>
<comment type="caution">
    <text evidence="2">The sequence shown here is derived from an EMBL/GenBank/DDBJ whole genome shotgun (WGS) entry which is preliminary data.</text>
</comment>
<reference evidence="3 4" key="2">
    <citation type="submission" date="2024-05" db="EMBL/GenBank/DDBJ databases">
        <authorList>
            <person name="Chen Y."/>
            <person name="Shah S."/>
            <person name="Dougan E. K."/>
            <person name="Thang M."/>
            <person name="Chan C."/>
        </authorList>
    </citation>
    <scope>NUCLEOTIDE SEQUENCE [LARGE SCALE GENOMIC DNA]</scope>
</reference>
<dbReference type="EMBL" id="CAMXCT020002112">
    <property type="protein sequence ID" value="CAL1149131.1"/>
    <property type="molecule type" value="Genomic_DNA"/>
</dbReference>
<reference evidence="2" key="1">
    <citation type="submission" date="2022-10" db="EMBL/GenBank/DDBJ databases">
        <authorList>
            <person name="Chen Y."/>
            <person name="Dougan E. K."/>
            <person name="Chan C."/>
            <person name="Rhodes N."/>
            <person name="Thang M."/>
        </authorList>
    </citation>
    <scope>NUCLEOTIDE SEQUENCE</scope>
</reference>